<feature type="domain" description="Zn(2)-C6 fungal-type" evidence="5">
    <location>
        <begin position="30"/>
        <end position="59"/>
    </location>
</feature>
<proteinExistence type="predicted"/>
<keyword evidence="3" id="KW-0539">Nucleus</keyword>
<comment type="subcellular location">
    <subcellularLocation>
        <location evidence="1">Nucleus</location>
    </subcellularLocation>
</comment>
<feature type="compositionally biased region" description="Polar residues" evidence="4">
    <location>
        <begin position="677"/>
        <end position="686"/>
    </location>
</feature>
<protein>
    <recommendedName>
        <fullName evidence="5">Zn(2)-C6 fungal-type domain-containing protein</fullName>
    </recommendedName>
</protein>
<dbReference type="SUPFAM" id="SSF57701">
    <property type="entry name" value="Zn2/Cys6 DNA-binding domain"/>
    <property type="match status" value="1"/>
</dbReference>
<feature type="compositionally biased region" description="Gly residues" evidence="4">
    <location>
        <begin position="666"/>
        <end position="676"/>
    </location>
</feature>
<sequence>MDGASNFTPDSKTESVSPGQAEPKTKYKLSCSLCRSRKIKCDRVHPCSHCIRSGAECVFPSRKRMQRPRKTKNSELLNRISRLETIVGNVNVATLKEMDLSDIQGLSELKAQVVANEKPSSKPLASEGHTVATEVPHKTQSAGSQASKEDINPSRYIGSDFWVNLVGEVEGLKQALAQSTDSDTEDESTSASPETTAASRQQSFATQGLLAGYPSPDSAAVLFHPPDHQVQFLLETFFDKVDPIIKILHRPTILKMVSAGTSHLTIEQEALQFSIYFAAVTSLTPQECLSHMGQDQMTLFKSYQLDVERALAAADYLNNSEMECIQAFLLYVACLRVHNESRASWVLTAMLLRLAQAFDIWHDGDGSRYTVYQAELRRRLWWQVVVLDIRASEDRGTEAMIDPDCYNTRLPLNINDEDFGPETTVAPPERTGPSDVTFSLCTAQSSSIFLWVGHAQSRFASSRSASQQSEDEIIAKAQDLEQKFITNHDPTHFQAALAAALVRMINLKLWLIMQYPLHTYTHSSSGPNRTAVPRWSKVSREAILQTAVSVMELHEHKHNTSKEAERFRWWGVTYVQWHPLAVALAELCAQTRGPLVARAWKVVQTVYPKWALVVADSKRGALWRPIRKLYKKAKGARAASLSEDKVSKDQAEAFQRLELLAGGGVGVPQPPGGGMSSGNSLPTSQEQQRRSLHGIELDMLPTGMDLSTGLDFGASLISSLDTRGGPMPMDFEITDMTPSGFYADPLTGWPPNINFDMPPDGMVDPMNWTVWNEFIDDTQADAGSRTGSSEDEYTKI</sequence>
<feature type="compositionally biased region" description="Low complexity" evidence="4">
    <location>
        <begin position="189"/>
        <end position="199"/>
    </location>
</feature>
<evidence type="ECO:0000256" key="1">
    <source>
        <dbReference type="ARBA" id="ARBA00004123"/>
    </source>
</evidence>
<dbReference type="GO" id="GO:0006351">
    <property type="term" value="P:DNA-templated transcription"/>
    <property type="evidence" value="ECO:0007669"/>
    <property type="project" value="InterPro"/>
</dbReference>
<evidence type="ECO:0000313" key="6">
    <source>
        <dbReference type="EMBL" id="KAH6657262.1"/>
    </source>
</evidence>
<feature type="region of interest" description="Disordered" evidence="4">
    <location>
        <begin position="1"/>
        <end position="22"/>
    </location>
</feature>
<dbReference type="InterPro" id="IPR050613">
    <property type="entry name" value="Sec_Metabolite_Reg"/>
</dbReference>
<dbReference type="GO" id="GO:0000981">
    <property type="term" value="F:DNA-binding transcription factor activity, RNA polymerase II-specific"/>
    <property type="evidence" value="ECO:0007669"/>
    <property type="project" value="InterPro"/>
</dbReference>
<keyword evidence="7" id="KW-1185">Reference proteome</keyword>
<feature type="region of interest" description="Disordered" evidence="4">
    <location>
        <begin position="666"/>
        <end position="687"/>
    </location>
</feature>
<dbReference type="PANTHER" id="PTHR31001">
    <property type="entry name" value="UNCHARACTERIZED TRANSCRIPTIONAL REGULATORY PROTEIN"/>
    <property type="match status" value="1"/>
</dbReference>
<dbReference type="CDD" id="cd00067">
    <property type="entry name" value="GAL4"/>
    <property type="match status" value="1"/>
</dbReference>
<evidence type="ECO:0000313" key="7">
    <source>
        <dbReference type="Proteomes" id="UP000758603"/>
    </source>
</evidence>
<dbReference type="InterPro" id="IPR001138">
    <property type="entry name" value="Zn2Cys6_DnaBD"/>
</dbReference>
<dbReference type="GeneID" id="70130907"/>
<dbReference type="GO" id="GO:0008270">
    <property type="term" value="F:zinc ion binding"/>
    <property type="evidence" value="ECO:0007669"/>
    <property type="project" value="InterPro"/>
</dbReference>
<dbReference type="GO" id="GO:0005634">
    <property type="term" value="C:nucleus"/>
    <property type="evidence" value="ECO:0007669"/>
    <property type="project" value="UniProtKB-SubCell"/>
</dbReference>
<gene>
    <name evidence="6" type="ORF">BKA67DRAFT_554800</name>
</gene>
<dbReference type="Proteomes" id="UP000758603">
    <property type="component" value="Unassembled WGS sequence"/>
</dbReference>
<name>A0A9P8USE6_9PEZI</name>
<dbReference type="PROSITE" id="PS00463">
    <property type="entry name" value="ZN2_CY6_FUNGAL_1"/>
    <property type="match status" value="1"/>
</dbReference>
<keyword evidence="2" id="KW-0479">Metal-binding</keyword>
<feature type="region of interest" description="Disordered" evidence="4">
    <location>
        <begin position="117"/>
        <end position="151"/>
    </location>
</feature>
<dbReference type="InterPro" id="IPR036864">
    <property type="entry name" value="Zn2-C6_fun-type_DNA-bd_sf"/>
</dbReference>
<comment type="caution">
    <text evidence="6">The sequence shown here is derived from an EMBL/GenBank/DDBJ whole genome shotgun (WGS) entry which is preliminary data.</text>
</comment>
<dbReference type="Pfam" id="PF00172">
    <property type="entry name" value="Zn_clus"/>
    <property type="match status" value="1"/>
</dbReference>
<reference evidence="6" key="1">
    <citation type="journal article" date="2021" name="Nat. Commun.">
        <title>Genetic determinants of endophytism in the Arabidopsis root mycobiome.</title>
        <authorList>
            <person name="Mesny F."/>
            <person name="Miyauchi S."/>
            <person name="Thiergart T."/>
            <person name="Pickel B."/>
            <person name="Atanasova L."/>
            <person name="Karlsson M."/>
            <person name="Huettel B."/>
            <person name="Barry K.W."/>
            <person name="Haridas S."/>
            <person name="Chen C."/>
            <person name="Bauer D."/>
            <person name="Andreopoulos W."/>
            <person name="Pangilinan J."/>
            <person name="LaButti K."/>
            <person name="Riley R."/>
            <person name="Lipzen A."/>
            <person name="Clum A."/>
            <person name="Drula E."/>
            <person name="Henrissat B."/>
            <person name="Kohler A."/>
            <person name="Grigoriev I.V."/>
            <person name="Martin F.M."/>
            <person name="Hacquard S."/>
        </authorList>
    </citation>
    <scope>NUCLEOTIDE SEQUENCE</scope>
    <source>
        <strain evidence="6">MPI-SDFR-AT-0073</strain>
    </source>
</reference>
<dbReference type="OrthoDB" id="435881at2759"/>
<evidence type="ECO:0000259" key="5">
    <source>
        <dbReference type="PROSITE" id="PS50048"/>
    </source>
</evidence>
<evidence type="ECO:0000256" key="3">
    <source>
        <dbReference type="ARBA" id="ARBA00023242"/>
    </source>
</evidence>
<feature type="region of interest" description="Disordered" evidence="4">
    <location>
        <begin position="176"/>
        <end position="201"/>
    </location>
</feature>
<feature type="compositionally biased region" description="Polar residues" evidence="4">
    <location>
        <begin position="1"/>
        <end position="18"/>
    </location>
</feature>
<dbReference type="AlphaFoldDB" id="A0A9P8USE6"/>
<accession>A0A9P8USE6</accession>
<dbReference type="Pfam" id="PF04082">
    <property type="entry name" value="Fungal_trans"/>
    <property type="match status" value="1"/>
</dbReference>
<dbReference type="RefSeq" id="XP_045961496.1">
    <property type="nucleotide sequence ID" value="XM_046102015.1"/>
</dbReference>
<organism evidence="6 7">
    <name type="scientific">Truncatella angustata</name>
    <dbReference type="NCBI Taxonomy" id="152316"/>
    <lineage>
        <taxon>Eukaryota</taxon>
        <taxon>Fungi</taxon>
        <taxon>Dikarya</taxon>
        <taxon>Ascomycota</taxon>
        <taxon>Pezizomycotina</taxon>
        <taxon>Sordariomycetes</taxon>
        <taxon>Xylariomycetidae</taxon>
        <taxon>Amphisphaeriales</taxon>
        <taxon>Sporocadaceae</taxon>
        <taxon>Truncatella</taxon>
    </lineage>
</organism>
<evidence type="ECO:0000256" key="2">
    <source>
        <dbReference type="ARBA" id="ARBA00022723"/>
    </source>
</evidence>
<dbReference type="SMART" id="SM00066">
    <property type="entry name" value="GAL4"/>
    <property type="match status" value="1"/>
</dbReference>
<dbReference type="Gene3D" id="4.10.240.10">
    <property type="entry name" value="Zn(2)-C6 fungal-type DNA-binding domain"/>
    <property type="match status" value="1"/>
</dbReference>
<dbReference type="InterPro" id="IPR007219">
    <property type="entry name" value="XnlR_reg_dom"/>
</dbReference>
<dbReference type="EMBL" id="JAGPXC010000002">
    <property type="protein sequence ID" value="KAH6657262.1"/>
    <property type="molecule type" value="Genomic_DNA"/>
</dbReference>
<dbReference type="GO" id="GO:0003677">
    <property type="term" value="F:DNA binding"/>
    <property type="evidence" value="ECO:0007669"/>
    <property type="project" value="InterPro"/>
</dbReference>
<dbReference type="SMART" id="SM00906">
    <property type="entry name" value="Fungal_trans"/>
    <property type="match status" value="1"/>
</dbReference>
<dbReference type="PANTHER" id="PTHR31001:SF50">
    <property type="entry name" value="ZN(II)2CYS6 TRANSCRIPTION FACTOR (EUROFUNG)"/>
    <property type="match status" value="1"/>
</dbReference>
<dbReference type="PROSITE" id="PS50048">
    <property type="entry name" value="ZN2_CY6_FUNGAL_2"/>
    <property type="match status" value="1"/>
</dbReference>
<dbReference type="CDD" id="cd12148">
    <property type="entry name" value="fungal_TF_MHR"/>
    <property type="match status" value="1"/>
</dbReference>
<evidence type="ECO:0000256" key="4">
    <source>
        <dbReference type="SAM" id="MobiDB-lite"/>
    </source>
</evidence>